<dbReference type="GO" id="GO:0003676">
    <property type="term" value="F:nucleic acid binding"/>
    <property type="evidence" value="ECO:0007669"/>
    <property type="project" value="InterPro"/>
</dbReference>
<sequence>MFYKNMKKITFDIETQNTFEDVGSNDPADLDISLVCIHDSETDKYDTFMYDDLDRLWPFLEDADMLIGFNSDHFDIPLLNKHYHGDLTKIKSLDILKEIKNSLGKRIKLDTIAEATLGTNKSGHGLDAIKWWNSGEIDKIKKYCLDDVRITKEVYEYALKHKKLKYKDRITHEILDINLNTDEWEKKEESGMMGSLF</sequence>
<dbReference type="SUPFAM" id="SSF53098">
    <property type="entry name" value="Ribonuclease H-like"/>
    <property type="match status" value="1"/>
</dbReference>
<protein>
    <recommendedName>
        <fullName evidence="1">YprB ribonuclease H-like domain-containing protein</fullName>
    </recommendedName>
</protein>
<accession>A0A1F5ER79</accession>
<dbReference type="Pfam" id="PF13482">
    <property type="entry name" value="RNase_H_2"/>
    <property type="match status" value="1"/>
</dbReference>
<dbReference type="InterPro" id="IPR036397">
    <property type="entry name" value="RNaseH_sf"/>
</dbReference>
<gene>
    <name evidence="2" type="ORF">A3I18_00755</name>
</gene>
<dbReference type="InterPro" id="IPR012337">
    <property type="entry name" value="RNaseH-like_sf"/>
</dbReference>
<name>A0A1F5ER79_9BACT</name>
<evidence type="ECO:0000313" key="2">
    <source>
        <dbReference type="EMBL" id="OGD69913.1"/>
    </source>
</evidence>
<comment type="caution">
    <text evidence="2">The sequence shown here is derived from an EMBL/GenBank/DDBJ whole genome shotgun (WGS) entry which is preliminary data.</text>
</comment>
<dbReference type="EMBL" id="MFAD01000030">
    <property type="protein sequence ID" value="OGD69913.1"/>
    <property type="molecule type" value="Genomic_DNA"/>
</dbReference>
<dbReference type="Proteomes" id="UP000186545">
    <property type="component" value="Unassembled WGS sequence"/>
</dbReference>
<reference evidence="2 3" key="1">
    <citation type="journal article" date="2016" name="Nat. Commun.">
        <title>Thousands of microbial genomes shed light on interconnected biogeochemical processes in an aquifer system.</title>
        <authorList>
            <person name="Anantharaman K."/>
            <person name="Brown C.T."/>
            <person name="Hug L.A."/>
            <person name="Sharon I."/>
            <person name="Castelle C.J."/>
            <person name="Probst A.J."/>
            <person name="Thomas B.C."/>
            <person name="Singh A."/>
            <person name="Wilkins M.J."/>
            <person name="Karaoz U."/>
            <person name="Brodie E.L."/>
            <person name="Williams K.H."/>
            <person name="Hubbard S.S."/>
            <person name="Banfield J.F."/>
        </authorList>
    </citation>
    <scope>NUCLEOTIDE SEQUENCE [LARGE SCALE GENOMIC DNA]</scope>
</reference>
<feature type="domain" description="YprB ribonuclease H-like" evidence="1">
    <location>
        <begin position="11"/>
        <end position="158"/>
    </location>
</feature>
<organism evidence="2 3">
    <name type="scientific">Candidatus Campbellbacteria bacterium RIFCSPLOWO2_02_FULL_35_11</name>
    <dbReference type="NCBI Taxonomy" id="1797581"/>
    <lineage>
        <taxon>Bacteria</taxon>
        <taxon>Candidatus Campbelliibacteriota</taxon>
    </lineage>
</organism>
<dbReference type="AlphaFoldDB" id="A0A1F5ER79"/>
<evidence type="ECO:0000259" key="1">
    <source>
        <dbReference type="Pfam" id="PF13482"/>
    </source>
</evidence>
<proteinExistence type="predicted"/>
<dbReference type="Gene3D" id="3.30.420.10">
    <property type="entry name" value="Ribonuclease H-like superfamily/Ribonuclease H"/>
    <property type="match status" value="1"/>
</dbReference>
<evidence type="ECO:0000313" key="3">
    <source>
        <dbReference type="Proteomes" id="UP000186545"/>
    </source>
</evidence>
<dbReference type="InterPro" id="IPR038720">
    <property type="entry name" value="YprB_RNase_H-like_dom"/>
</dbReference>